<dbReference type="SUPFAM" id="SSF55874">
    <property type="entry name" value="ATPase domain of HSP90 chaperone/DNA topoisomerase II/histidine kinase"/>
    <property type="match status" value="1"/>
</dbReference>
<accession>A0ABP7AH81</accession>
<keyword evidence="3" id="KW-0902">Two-component regulatory system</keyword>
<comment type="caution">
    <text evidence="6">The sequence shown here is derived from an EMBL/GenBank/DDBJ whole genome shotgun (WGS) entry which is preliminary data.</text>
</comment>
<dbReference type="PANTHER" id="PTHR24421">
    <property type="entry name" value="NITRATE/NITRITE SENSOR PROTEIN NARX-RELATED"/>
    <property type="match status" value="1"/>
</dbReference>
<evidence type="ECO:0000259" key="5">
    <source>
        <dbReference type="SMART" id="SM00387"/>
    </source>
</evidence>
<dbReference type="RefSeq" id="WP_344807535.1">
    <property type="nucleotide sequence ID" value="NZ_BAABAB010000029.1"/>
</dbReference>
<gene>
    <name evidence="6" type="ORF">GCM10022236_38160</name>
</gene>
<dbReference type="Pfam" id="PF13185">
    <property type="entry name" value="GAF_2"/>
    <property type="match status" value="1"/>
</dbReference>
<keyword evidence="6" id="KW-0547">Nucleotide-binding</keyword>
<feature type="domain" description="GAF" evidence="4">
    <location>
        <begin position="27"/>
        <end position="180"/>
    </location>
</feature>
<dbReference type="SMART" id="SM00065">
    <property type="entry name" value="GAF"/>
    <property type="match status" value="1"/>
</dbReference>
<dbReference type="SUPFAM" id="SSF55781">
    <property type="entry name" value="GAF domain-like"/>
    <property type="match status" value="1"/>
</dbReference>
<dbReference type="InterPro" id="IPR011712">
    <property type="entry name" value="Sig_transdc_His_kin_sub3_dim/P"/>
</dbReference>
<dbReference type="EMBL" id="BAABAB010000029">
    <property type="protein sequence ID" value="GAA3632000.1"/>
    <property type="molecule type" value="Genomic_DNA"/>
</dbReference>
<dbReference type="InterPro" id="IPR036890">
    <property type="entry name" value="HATPase_C_sf"/>
</dbReference>
<dbReference type="GO" id="GO:0016301">
    <property type="term" value="F:kinase activity"/>
    <property type="evidence" value="ECO:0007669"/>
    <property type="project" value="UniProtKB-KW"/>
</dbReference>
<dbReference type="Proteomes" id="UP001501490">
    <property type="component" value="Unassembled WGS sequence"/>
</dbReference>
<sequence>MADQEVDASSGADPLLEAVIALASHLELAEVLDLIVRSACRLTGARYGALGVLGRPDDDPGDAGLAGFHHRGIDDATQAAIGHLPHGRGVLGVLITDPRPLRLPEIAEHPASVGFPDDHPAMHRFLGVPVRVRETVFGNLYLCDKADGSVFTASDEQLVIALAAAAGAAIENARLFAETHTRQRWLAAAARSSSGLAADPARGPELVAEDAREAGGGAEVWLSLPAPDGDDDQRLVGGGDQHRFLINGVAGGPSTRARLHSTVEVEADDEGQLHLVGPGEIGPGEIGSEEIVRAEPVVIGFRVRGRLTGVLIMRVDPGWSDAELDAATAFADHVALASDHARNEHNRKQLAVFTDRDRIARDLHDQVIQRIFAAGLGLQSTLRRVSDDDIRQRLTRLVDDLDATIVQIRSTIFSLQHDEADDNRHLRDDVVAIVADAARVLGFEPKLTLVGPIDTAVPAGMVEDVLATLRESLSNVVRHARAASVEVLVAVDDKARTLTIQVDDDGVGIPVNAPPGSGLRNTAARARAAGGHVSVVRRTTVGTTFGWIVPLPV</sequence>
<evidence type="ECO:0000313" key="7">
    <source>
        <dbReference type="Proteomes" id="UP001501490"/>
    </source>
</evidence>
<dbReference type="InterPro" id="IPR003018">
    <property type="entry name" value="GAF"/>
</dbReference>
<evidence type="ECO:0000256" key="2">
    <source>
        <dbReference type="ARBA" id="ARBA00022777"/>
    </source>
</evidence>
<proteinExistence type="predicted"/>
<dbReference type="InterPro" id="IPR029016">
    <property type="entry name" value="GAF-like_dom_sf"/>
</dbReference>
<dbReference type="GO" id="GO:0005524">
    <property type="term" value="F:ATP binding"/>
    <property type="evidence" value="ECO:0007669"/>
    <property type="project" value="UniProtKB-KW"/>
</dbReference>
<dbReference type="Gene3D" id="3.30.565.10">
    <property type="entry name" value="Histidine kinase-like ATPase, C-terminal domain"/>
    <property type="match status" value="1"/>
</dbReference>
<keyword evidence="2 6" id="KW-0418">Kinase</keyword>
<dbReference type="Pfam" id="PF02518">
    <property type="entry name" value="HATPase_c"/>
    <property type="match status" value="1"/>
</dbReference>
<evidence type="ECO:0000313" key="6">
    <source>
        <dbReference type="EMBL" id="GAA3632000.1"/>
    </source>
</evidence>
<evidence type="ECO:0000256" key="3">
    <source>
        <dbReference type="ARBA" id="ARBA00023012"/>
    </source>
</evidence>
<dbReference type="Gene3D" id="3.30.450.40">
    <property type="match status" value="2"/>
</dbReference>
<organism evidence="6 7">
    <name type="scientific">Microlunatus ginsengisoli</name>
    <dbReference type="NCBI Taxonomy" id="363863"/>
    <lineage>
        <taxon>Bacteria</taxon>
        <taxon>Bacillati</taxon>
        <taxon>Actinomycetota</taxon>
        <taxon>Actinomycetes</taxon>
        <taxon>Propionibacteriales</taxon>
        <taxon>Propionibacteriaceae</taxon>
        <taxon>Microlunatus</taxon>
    </lineage>
</organism>
<reference evidence="7" key="1">
    <citation type="journal article" date="2019" name="Int. J. Syst. Evol. Microbiol.">
        <title>The Global Catalogue of Microorganisms (GCM) 10K type strain sequencing project: providing services to taxonomists for standard genome sequencing and annotation.</title>
        <authorList>
            <consortium name="The Broad Institute Genomics Platform"/>
            <consortium name="The Broad Institute Genome Sequencing Center for Infectious Disease"/>
            <person name="Wu L."/>
            <person name="Ma J."/>
        </authorList>
    </citation>
    <scope>NUCLEOTIDE SEQUENCE [LARGE SCALE GENOMIC DNA]</scope>
    <source>
        <strain evidence="7">JCM 16929</strain>
    </source>
</reference>
<keyword evidence="6" id="KW-0067">ATP-binding</keyword>
<dbReference type="InterPro" id="IPR050482">
    <property type="entry name" value="Sensor_HK_TwoCompSys"/>
</dbReference>
<dbReference type="Gene3D" id="1.20.5.1930">
    <property type="match status" value="1"/>
</dbReference>
<evidence type="ECO:0000259" key="4">
    <source>
        <dbReference type="SMART" id="SM00065"/>
    </source>
</evidence>
<feature type="domain" description="Histidine kinase/HSP90-like ATPase" evidence="5">
    <location>
        <begin position="460"/>
        <end position="553"/>
    </location>
</feature>
<name>A0ABP7AH81_9ACTN</name>
<protein>
    <submittedName>
        <fullName evidence="6">GAF domain-containing sensor histidine kinase</fullName>
    </submittedName>
</protein>
<keyword evidence="7" id="KW-1185">Reference proteome</keyword>
<dbReference type="InterPro" id="IPR003594">
    <property type="entry name" value="HATPase_dom"/>
</dbReference>
<dbReference type="PANTHER" id="PTHR24421:SF56">
    <property type="entry name" value="OXYGEN SENSOR HISTIDINE KINASE RESPONSE REGULATOR DOST"/>
    <property type="match status" value="1"/>
</dbReference>
<evidence type="ECO:0000256" key="1">
    <source>
        <dbReference type="ARBA" id="ARBA00022679"/>
    </source>
</evidence>
<dbReference type="Pfam" id="PF07730">
    <property type="entry name" value="HisKA_3"/>
    <property type="match status" value="1"/>
</dbReference>
<dbReference type="SMART" id="SM00387">
    <property type="entry name" value="HATPase_c"/>
    <property type="match status" value="1"/>
</dbReference>
<keyword evidence="1" id="KW-0808">Transferase</keyword>